<evidence type="ECO:0000256" key="1">
    <source>
        <dbReference type="SAM" id="MobiDB-lite"/>
    </source>
</evidence>
<feature type="region of interest" description="Disordered" evidence="1">
    <location>
        <begin position="1"/>
        <end position="22"/>
    </location>
</feature>
<dbReference type="InterPro" id="IPR038717">
    <property type="entry name" value="Tc1-like_DDE_dom"/>
</dbReference>
<evidence type="ECO:0000313" key="3">
    <source>
        <dbReference type="EMBL" id="CAG4986494.1"/>
    </source>
</evidence>
<evidence type="ECO:0000259" key="2">
    <source>
        <dbReference type="Pfam" id="PF13358"/>
    </source>
</evidence>
<comment type="caution">
    <text evidence="3">The sequence shown here is derived from an EMBL/GenBank/DDBJ whole genome shotgun (WGS) entry which is preliminary data.</text>
</comment>
<reference evidence="3" key="1">
    <citation type="submission" date="2021-04" db="EMBL/GenBank/DDBJ databases">
        <authorList>
            <person name="Tunstrom K."/>
        </authorList>
    </citation>
    <scope>NUCLEOTIDE SEQUENCE</scope>
</reference>
<organism evidence="3 4">
    <name type="scientific">Parnassius apollo</name>
    <name type="common">Apollo butterfly</name>
    <name type="synonym">Papilio apollo</name>
    <dbReference type="NCBI Taxonomy" id="110799"/>
    <lineage>
        <taxon>Eukaryota</taxon>
        <taxon>Metazoa</taxon>
        <taxon>Ecdysozoa</taxon>
        <taxon>Arthropoda</taxon>
        <taxon>Hexapoda</taxon>
        <taxon>Insecta</taxon>
        <taxon>Pterygota</taxon>
        <taxon>Neoptera</taxon>
        <taxon>Endopterygota</taxon>
        <taxon>Lepidoptera</taxon>
        <taxon>Glossata</taxon>
        <taxon>Ditrysia</taxon>
        <taxon>Papilionoidea</taxon>
        <taxon>Papilionidae</taxon>
        <taxon>Parnassiinae</taxon>
        <taxon>Parnassini</taxon>
        <taxon>Parnassius</taxon>
        <taxon>Parnassius</taxon>
    </lineage>
</organism>
<dbReference type="PANTHER" id="PTHR47326">
    <property type="entry name" value="TRANSPOSABLE ELEMENT TC3 TRANSPOSASE-LIKE PROTEIN"/>
    <property type="match status" value="1"/>
</dbReference>
<accession>A0A8S3WZE6</accession>
<keyword evidence="4" id="KW-1185">Reference proteome</keyword>
<dbReference type="Proteomes" id="UP000691718">
    <property type="component" value="Unassembled WGS sequence"/>
</dbReference>
<feature type="domain" description="Tc1-like transposase DDE" evidence="2">
    <location>
        <begin position="102"/>
        <end position="258"/>
    </location>
</feature>
<name>A0A8S3WZE6_PARAO</name>
<dbReference type="OrthoDB" id="7902892at2759"/>
<proteinExistence type="predicted"/>
<dbReference type="EMBL" id="CAJQZP010000810">
    <property type="protein sequence ID" value="CAG4986494.1"/>
    <property type="molecule type" value="Genomic_DNA"/>
</dbReference>
<dbReference type="PANTHER" id="PTHR47326:SF1">
    <property type="entry name" value="HTH PSQ-TYPE DOMAIN-CONTAINING PROTEIN"/>
    <property type="match status" value="1"/>
</dbReference>
<dbReference type="Pfam" id="PF13358">
    <property type="entry name" value="DDE_3"/>
    <property type="match status" value="1"/>
</dbReference>
<evidence type="ECO:0000313" key="4">
    <source>
        <dbReference type="Proteomes" id="UP000691718"/>
    </source>
</evidence>
<protein>
    <submittedName>
        <fullName evidence="3">(apollo) hypothetical protein</fullName>
    </submittedName>
</protein>
<gene>
    <name evidence="3" type="ORF">PAPOLLO_LOCUS11264</name>
</gene>
<sequence>MKTGSVADSKRTGRPSTSRSEENIKIVREMFTRSPYKSTRQGARESGLTRHTVMTALKSFSFRPWKPHYCQEITPEDCDRRMEYEEIMLGWHRDWSELFENVVWTDEAIFHVGGFVNRHNYHYWAEFDPKITAQKMQNRPKVTVWCGMTSSQVIGPFLMRETMNGERYLNLLENRVWPALSTFDNIKNMIFMQDGAPPHFASNVRQWLHNRFPGRWLGRRGPHEWPARSPDLTPCDFFLWGWAKDEVYRSKPRTLDELEVRI</sequence>
<dbReference type="AlphaFoldDB" id="A0A8S3WZE6"/>